<dbReference type="Pfam" id="PF01177">
    <property type="entry name" value="Asp_Glu_race"/>
    <property type="match status" value="1"/>
</dbReference>
<reference evidence="2 3" key="1">
    <citation type="submission" date="2018-08" db="EMBL/GenBank/DDBJ databases">
        <authorList>
            <person name="Khan S.A."/>
            <person name="Jeon C.O."/>
            <person name="Chun B.H."/>
            <person name="Jeong S.E."/>
        </authorList>
    </citation>
    <scope>NUCLEOTIDE SEQUENCE [LARGE SCALE GENOMIC DNA]</scope>
    <source>
        <strain evidence="2 3">S-16</strain>
    </source>
</reference>
<dbReference type="PANTHER" id="PTHR28047:SF5">
    <property type="entry name" value="PROTEIN DCG1"/>
    <property type="match status" value="1"/>
</dbReference>
<dbReference type="InterPro" id="IPR015942">
    <property type="entry name" value="Asp/Glu/hydantoin_racemase"/>
</dbReference>
<dbReference type="OrthoDB" id="9791723at2"/>
<dbReference type="InterPro" id="IPR052186">
    <property type="entry name" value="Hydantoin_racemase-like"/>
</dbReference>
<sequence length="210" mass="21852">MHQLLINPNTRHDLTHSLVQAAQGDVPLLGETAAFGADYIASEAGYAVAAHAALDAYERHAAQHGRPTAVLVGCFGDPGVWALREMAEVPVMGLAEAAMREADALGPFAIVTGGKAWGPMLARLARSQGITHLRRVITIDAGGDRLLAEPTAAVHSLQQAIDRACLDTALAAVVLGGAALTGFAPKLSASLPLIDSVQAGSRWLRSAPMR</sequence>
<dbReference type="GO" id="GO:0047661">
    <property type="term" value="F:amino-acid racemase activity"/>
    <property type="evidence" value="ECO:0007669"/>
    <property type="project" value="InterPro"/>
</dbReference>
<dbReference type="InterPro" id="IPR053714">
    <property type="entry name" value="Iso_Racemase_Enz_sf"/>
</dbReference>
<organism evidence="2 3">
    <name type="scientific">Piscinibacter terrae</name>
    <dbReference type="NCBI Taxonomy" id="2496871"/>
    <lineage>
        <taxon>Bacteria</taxon>
        <taxon>Pseudomonadati</taxon>
        <taxon>Pseudomonadota</taxon>
        <taxon>Betaproteobacteria</taxon>
        <taxon>Burkholderiales</taxon>
        <taxon>Sphaerotilaceae</taxon>
        <taxon>Piscinibacter</taxon>
    </lineage>
</organism>
<name>A0A3N7HNU3_9BURK</name>
<keyword evidence="3" id="KW-1185">Reference proteome</keyword>
<dbReference type="EMBL" id="QUSW01000006">
    <property type="protein sequence ID" value="RQP22776.1"/>
    <property type="molecule type" value="Genomic_DNA"/>
</dbReference>
<comment type="similarity">
    <text evidence="1">Belongs to the HyuE racemase family.</text>
</comment>
<dbReference type="Gene3D" id="3.40.50.12500">
    <property type="match status" value="1"/>
</dbReference>
<proteinExistence type="inferred from homology"/>
<dbReference type="AlphaFoldDB" id="A0A3N7HNU3"/>
<evidence type="ECO:0000313" key="2">
    <source>
        <dbReference type="EMBL" id="RQP22776.1"/>
    </source>
</evidence>
<reference evidence="2 3" key="2">
    <citation type="submission" date="2018-12" db="EMBL/GenBank/DDBJ databases">
        <title>Rhizobacter gummiphilus sp. nov., a rubber-degrading bacterium isolated from the soil of a botanical garden in Japan.</title>
        <authorList>
            <person name="Shunsuke S.S."/>
        </authorList>
    </citation>
    <scope>NUCLEOTIDE SEQUENCE [LARGE SCALE GENOMIC DNA]</scope>
    <source>
        <strain evidence="2 3">S-16</strain>
    </source>
</reference>
<dbReference type="PANTHER" id="PTHR28047">
    <property type="entry name" value="PROTEIN DCG1"/>
    <property type="match status" value="1"/>
</dbReference>
<dbReference type="Proteomes" id="UP000267464">
    <property type="component" value="Unassembled WGS sequence"/>
</dbReference>
<protein>
    <submittedName>
        <fullName evidence="2">Asp/Glu racemase</fullName>
    </submittedName>
</protein>
<gene>
    <name evidence="2" type="ORF">DZC73_21005</name>
</gene>
<evidence type="ECO:0000313" key="3">
    <source>
        <dbReference type="Proteomes" id="UP000267464"/>
    </source>
</evidence>
<evidence type="ECO:0000256" key="1">
    <source>
        <dbReference type="ARBA" id="ARBA00038414"/>
    </source>
</evidence>
<dbReference type="RefSeq" id="WP_124542348.1">
    <property type="nucleotide sequence ID" value="NZ_QUSW01000006.1"/>
</dbReference>
<comment type="caution">
    <text evidence="2">The sequence shown here is derived from an EMBL/GenBank/DDBJ whole genome shotgun (WGS) entry which is preliminary data.</text>
</comment>
<accession>A0A3N7HNU3</accession>